<dbReference type="NCBIfam" id="TIGR00077">
    <property type="entry name" value="lspA"/>
    <property type="match status" value="1"/>
</dbReference>
<evidence type="ECO:0000313" key="12">
    <source>
        <dbReference type="Proteomes" id="UP000366872"/>
    </source>
</evidence>
<comment type="catalytic activity">
    <reaction evidence="9">
        <text>Release of signal peptides from bacterial membrane prolipoproteins. Hydrolyzes -Xaa-Yaa-Zaa-|-(S,diacylglyceryl)Cys-, in which Xaa is hydrophobic (preferably Leu), and Yaa (Ala or Ser) and Zaa (Gly or Ala) have small, neutral side chains.</text>
        <dbReference type="EC" id="3.4.23.36"/>
    </reaction>
</comment>
<keyword evidence="12" id="KW-1185">Reference proteome</keyword>
<dbReference type="PANTHER" id="PTHR33695">
    <property type="entry name" value="LIPOPROTEIN SIGNAL PEPTIDASE"/>
    <property type="match status" value="1"/>
</dbReference>
<comment type="similarity">
    <text evidence="1 9 10">Belongs to the peptidase A8 family.</text>
</comment>
<reference evidence="11 12" key="1">
    <citation type="submission" date="2019-04" db="EMBL/GenBank/DDBJ databases">
        <authorList>
            <person name="Van Vliet M D."/>
        </authorList>
    </citation>
    <scope>NUCLEOTIDE SEQUENCE [LARGE SCALE GENOMIC DNA]</scope>
    <source>
        <strain evidence="11 12">F1</strain>
    </source>
</reference>
<feature type="transmembrane region" description="Helical" evidence="9">
    <location>
        <begin position="84"/>
        <end position="102"/>
    </location>
</feature>
<evidence type="ECO:0000256" key="5">
    <source>
        <dbReference type="ARBA" id="ARBA00022750"/>
    </source>
</evidence>
<keyword evidence="6 9" id="KW-0378">Hydrolase</keyword>
<evidence type="ECO:0000256" key="1">
    <source>
        <dbReference type="ARBA" id="ARBA00006139"/>
    </source>
</evidence>
<name>A0A6C2U6R8_PONDE</name>
<dbReference type="Proteomes" id="UP000366872">
    <property type="component" value="Unassembled WGS sequence"/>
</dbReference>
<keyword evidence="2 9" id="KW-1003">Cell membrane</keyword>
<comment type="function">
    <text evidence="9">This protein specifically catalyzes the removal of signal peptides from prolipoproteins.</text>
</comment>
<feature type="active site" evidence="9">
    <location>
        <position position="112"/>
    </location>
</feature>
<dbReference type="Pfam" id="PF01252">
    <property type="entry name" value="Peptidase_A8"/>
    <property type="match status" value="1"/>
</dbReference>
<accession>A0A6C2U6R8</accession>
<dbReference type="GO" id="GO:0006508">
    <property type="term" value="P:proteolysis"/>
    <property type="evidence" value="ECO:0007669"/>
    <property type="project" value="UniProtKB-KW"/>
</dbReference>
<keyword evidence="3 9" id="KW-0645">Protease</keyword>
<evidence type="ECO:0000256" key="6">
    <source>
        <dbReference type="ARBA" id="ARBA00022801"/>
    </source>
</evidence>
<dbReference type="UniPathway" id="UPA00665"/>
<feature type="active site" evidence="9">
    <location>
        <position position="130"/>
    </location>
</feature>
<evidence type="ECO:0000256" key="7">
    <source>
        <dbReference type="ARBA" id="ARBA00022989"/>
    </source>
</evidence>
<sequence length="163" mass="18387">MLGLLIGLAILFLDQLTKQAIRANLVYGQRIPVIEGFFNIVYVRNDGAAWNILSGHGIILILISAAVLVLLLVYRRHFLQEHLLSHRILLGLMIGGIAGNLIDRIRFGWVTDFLDFHFWSYNYPSFNVADSAICIAVVLYIAMNFLEEKRKKKAEADGERADG</sequence>
<comment type="pathway">
    <text evidence="9">Protein modification; lipoprotein biosynthesis (signal peptide cleavage).</text>
</comment>
<feature type="transmembrane region" description="Helical" evidence="9">
    <location>
        <begin position="48"/>
        <end position="72"/>
    </location>
</feature>
<feature type="transmembrane region" description="Helical" evidence="9">
    <location>
        <begin position="122"/>
        <end position="143"/>
    </location>
</feature>
<dbReference type="AlphaFoldDB" id="A0A6C2U6R8"/>
<dbReference type="RefSeq" id="WP_136080806.1">
    <property type="nucleotide sequence ID" value="NZ_CAAHFG010000002.1"/>
</dbReference>
<evidence type="ECO:0000256" key="4">
    <source>
        <dbReference type="ARBA" id="ARBA00022692"/>
    </source>
</evidence>
<comment type="caution">
    <text evidence="9">Lacks conserved residue(s) required for the propagation of feature annotation.</text>
</comment>
<evidence type="ECO:0000256" key="9">
    <source>
        <dbReference type="HAMAP-Rule" id="MF_00161"/>
    </source>
</evidence>
<comment type="subcellular location">
    <subcellularLocation>
        <location evidence="9">Cell membrane</location>
        <topology evidence="9">Multi-pass membrane protein</topology>
    </subcellularLocation>
</comment>
<keyword evidence="11" id="KW-0449">Lipoprotein</keyword>
<evidence type="ECO:0000256" key="8">
    <source>
        <dbReference type="ARBA" id="ARBA00023136"/>
    </source>
</evidence>
<dbReference type="PANTHER" id="PTHR33695:SF1">
    <property type="entry name" value="LIPOPROTEIN SIGNAL PEPTIDASE"/>
    <property type="match status" value="1"/>
</dbReference>
<evidence type="ECO:0000256" key="3">
    <source>
        <dbReference type="ARBA" id="ARBA00022670"/>
    </source>
</evidence>
<dbReference type="GO" id="GO:0004190">
    <property type="term" value="F:aspartic-type endopeptidase activity"/>
    <property type="evidence" value="ECO:0007669"/>
    <property type="project" value="UniProtKB-UniRule"/>
</dbReference>
<keyword evidence="5 9" id="KW-0064">Aspartyl protease</keyword>
<dbReference type="HAMAP" id="MF_00161">
    <property type="entry name" value="LspA"/>
    <property type="match status" value="1"/>
</dbReference>
<keyword evidence="7 9" id="KW-1133">Transmembrane helix</keyword>
<proteinExistence type="inferred from homology"/>
<keyword evidence="4 9" id="KW-0812">Transmembrane</keyword>
<organism evidence="11 12">
    <name type="scientific">Pontiella desulfatans</name>
    <dbReference type="NCBI Taxonomy" id="2750659"/>
    <lineage>
        <taxon>Bacteria</taxon>
        <taxon>Pseudomonadati</taxon>
        <taxon>Kiritimatiellota</taxon>
        <taxon>Kiritimatiellia</taxon>
        <taxon>Kiritimatiellales</taxon>
        <taxon>Pontiellaceae</taxon>
        <taxon>Pontiella</taxon>
    </lineage>
</organism>
<dbReference type="PRINTS" id="PR00781">
    <property type="entry name" value="LIPOSIGPTASE"/>
</dbReference>
<dbReference type="EMBL" id="CAAHFG010000002">
    <property type="protein sequence ID" value="VGO15221.1"/>
    <property type="molecule type" value="Genomic_DNA"/>
</dbReference>
<evidence type="ECO:0000256" key="2">
    <source>
        <dbReference type="ARBA" id="ARBA00022475"/>
    </source>
</evidence>
<dbReference type="InterPro" id="IPR001872">
    <property type="entry name" value="Peptidase_A8"/>
</dbReference>
<evidence type="ECO:0000256" key="10">
    <source>
        <dbReference type="RuleBase" id="RU004181"/>
    </source>
</evidence>
<dbReference type="EC" id="3.4.23.36" evidence="9"/>
<dbReference type="GO" id="GO:0005886">
    <property type="term" value="C:plasma membrane"/>
    <property type="evidence" value="ECO:0007669"/>
    <property type="project" value="UniProtKB-SubCell"/>
</dbReference>
<keyword evidence="8 9" id="KW-0472">Membrane</keyword>
<gene>
    <name evidence="9 11" type="primary">lspA</name>
    <name evidence="11" type="ORF">PDESU_03803</name>
</gene>
<evidence type="ECO:0000313" key="11">
    <source>
        <dbReference type="EMBL" id="VGO15221.1"/>
    </source>
</evidence>
<protein>
    <recommendedName>
        <fullName evidence="9">Lipoprotein signal peptidase</fullName>
        <ecNumber evidence="9">3.4.23.36</ecNumber>
    </recommendedName>
    <alternativeName>
        <fullName evidence="9">Prolipoprotein signal peptidase</fullName>
    </alternativeName>
    <alternativeName>
        <fullName evidence="9">Signal peptidase II</fullName>
        <shortName evidence="9">SPase II</shortName>
    </alternativeName>
</protein>